<protein>
    <submittedName>
        <fullName evidence="2">Uncharacterized protein</fullName>
    </submittedName>
</protein>
<accession>A0A4S4N400</accession>
<feature type="compositionally biased region" description="Low complexity" evidence="1">
    <location>
        <begin position="101"/>
        <end position="114"/>
    </location>
</feature>
<feature type="compositionally biased region" description="Gly residues" evidence="1">
    <location>
        <begin position="73"/>
        <end position="83"/>
    </location>
</feature>
<comment type="caution">
    <text evidence="2">The sequence shown here is derived from an EMBL/GenBank/DDBJ whole genome shotgun (WGS) entry which is preliminary data.</text>
</comment>
<evidence type="ECO:0000313" key="2">
    <source>
        <dbReference type="EMBL" id="THH32598.1"/>
    </source>
</evidence>
<dbReference type="AlphaFoldDB" id="A0A4S4N400"/>
<reference evidence="2 3" key="1">
    <citation type="submission" date="2019-02" db="EMBL/GenBank/DDBJ databases">
        <title>Genome sequencing of the rare red list fungi Antrodiella citrinella (Flaviporus citrinellus).</title>
        <authorList>
            <person name="Buettner E."/>
            <person name="Kellner H."/>
        </authorList>
    </citation>
    <scope>NUCLEOTIDE SEQUENCE [LARGE SCALE GENOMIC DNA]</scope>
    <source>
        <strain evidence="2 3">DSM 108506</strain>
    </source>
</reference>
<dbReference type="EMBL" id="SGPM01000018">
    <property type="protein sequence ID" value="THH32598.1"/>
    <property type="molecule type" value="Genomic_DNA"/>
</dbReference>
<dbReference type="Proteomes" id="UP000308730">
    <property type="component" value="Unassembled WGS sequence"/>
</dbReference>
<organism evidence="2 3">
    <name type="scientific">Antrodiella citrinella</name>
    <dbReference type="NCBI Taxonomy" id="2447956"/>
    <lineage>
        <taxon>Eukaryota</taxon>
        <taxon>Fungi</taxon>
        <taxon>Dikarya</taxon>
        <taxon>Basidiomycota</taxon>
        <taxon>Agaricomycotina</taxon>
        <taxon>Agaricomycetes</taxon>
        <taxon>Polyporales</taxon>
        <taxon>Steccherinaceae</taxon>
        <taxon>Antrodiella</taxon>
    </lineage>
</organism>
<evidence type="ECO:0000313" key="3">
    <source>
        <dbReference type="Proteomes" id="UP000308730"/>
    </source>
</evidence>
<feature type="compositionally biased region" description="Low complexity" evidence="1">
    <location>
        <begin position="186"/>
        <end position="216"/>
    </location>
</feature>
<proteinExistence type="predicted"/>
<gene>
    <name evidence="2" type="ORF">EUX98_g1598</name>
</gene>
<feature type="compositionally biased region" description="Low complexity" evidence="1">
    <location>
        <begin position="12"/>
        <end position="28"/>
    </location>
</feature>
<feature type="region of interest" description="Disordered" evidence="1">
    <location>
        <begin position="70"/>
        <end position="133"/>
    </location>
</feature>
<feature type="region of interest" description="Disordered" evidence="1">
    <location>
        <begin position="151"/>
        <end position="216"/>
    </location>
</feature>
<evidence type="ECO:0000256" key="1">
    <source>
        <dbReference type="SAM" id="MobiDB-lite"/>
    </source>
</evidence>
<keyword evidence="3" id="KW-1185">Reference proteome</keyword>
<name>A0A4S4N400_9APHY</name>
<sequence length="216" mass="21538">MTEPLCGKPGLAGSATATAATPVTSESTSIGIGTLNPATGTCTSFTSFLPTDIGIVNPVVAAEVASAATSAGDGEGCTRGGLGLLDESTSIGSPSPVLDRLSSVSLGGELESILNGDPDPDPDPSNPSLSLPTPTLSSTRFLISLLIPSNTESTAMNPPVRPTPAEQCSSTGELPSARFATPVLGSSSPSPDSSRSWSSPWSSPARALPSWPCGPT</sequence>
<feature type="region of interest" description="Disordered" evidence="1">
    <location>
        <begin position="1"/>
        <end position="28"/>
    </location>
</feature>